<dbReference type="InterPro" id="IPR050892">
    <property type="entry name" value="ADP-ribose_metab_enzymes"/>
</dbReference>
<dbReference type="Proteomes" id="UP001149074">
    <property type="component" value="Unassembled WGS sequence"/>
</dbReference>
<dbReference type="OrthoDB" id="2155246at2759"/>
<dbReference type="EMBL" id="JAPQKI010000005">
    <property type="protein sequence ID" value="KAJ5100012.1"/>
    <property type="molecule type" value="Genomic_DNA"/>
</dbReference>
<name>A0A9W9FHE3_9EURO</name>
<dbReference type="PANTHER" id="PTHR12521:SF0">
    <property type="entry name" value="ADP-RIBOSE GLYCOHYDROLASE OARD1"/>
    <property type="match status" value="1"/>
</dbReference>
<dbReference type="RefSeq" id="XP_056475665.1">
    <property type="nucleotide sequence ID" value="XM_056619506.1"/>
</dbReference>
<sequence length="205" mass="22872">MSKTPEDVIGDESQVKEVPGDLFGAPQGSCLIHACNPQGVWGAGIAKVFKQKYPAAYECYKESCNEYQKENVHHDIVDLHSEDEDTISVRLPLGTALVIPPQPEDFENGRKKHWIVCLFNSSGFGKEVDSPEAILNHTFAALQDLDMQLVSLRDHNENSDDEQSMPGQLYSCRFNSGLFAVPWEQTREVIEEVGLSMTVVYPEGE</sequence>
<dbReference type="AlphaFoldDB" id="A0A9W9FHE3"/>
<reference evidence="1" key="2">
    <citation type="journal article" date="2023" name="IMA Fungus">
        <title>Comparative genomic study of the Penicillium genus elucidates a diverse pangenome and 15 lateral gene transfer events.</title>
        <authorList>
            <person name="Petersen C."/>
            <person name="Sorensen T."/>
            <person name="Nielsen M.R."/>
            <person name="Sondergaard T.E."/>
            <person name="Sorensen J.L."/>
            <person name="Fitzpatrick D.A."/>
            <person name="Frisvad J.C."/>
            <person name="Nielsen K.L."/>
        </authorList>
    </citation>
    <scope>NUCLEOTIDE SEQUENCE</scope>
    <source>
        <strain evidence="1">IBT 30761</strain>
    </source>
</reference>
<evidence type="ECO:0000313" key="2">
    <source>
        <dbReference type="Proteomes" id="UP001149074"/>
    </source>
</evidence>
<dbReference type="GeneID" id="81358485"/>
<dbReference type="GO" id="GO:0140291">
    <property type="term" value="P:peptidyl-glutamate ADP-deribosylation"/>
    <property type="evidence" value="ECO:0007669"/>
    <property type="project" value="TreeGrafter"/>
</dbReference>
<organism evidence="1 2">
    <name type="scientific">Penicillium argentinense</name>
    <dbReference type="NCBI Taxonomy" id="1131581"/>
    <lineage>
        <taxon>Eukaryota</taxon>
        <taxon>Fungi</taxon>
        <taxon>Dikarya</taxon>
        <taxon>Ascomycota</taxon>
        <taxon>Pezizomycotina</taxon>
        <taxon>Eurotiomycetes</taxon>
        <taxon>Eurotiomycetidae</taxon>
        <taxon>Eurotiales</taxon>
        <taxon>Aspergillaceae</taxon>
        <taxon>Penicillium</taxon>
    </lineage>
</organism>
<proteinExistence type="predicted"/>
<evidence type="ECO:0000313" key="1">
    <source>
        <dbReference type="EMBL" id="KAJ5100012.1"/>
    </source>
</evidence>
<dbReference type="InterPro" id="IPR043472">
    <property type="entry name" value="Macro_dom-like"/>
</dbReference>
<keyword evidence="2" id="KW-1185">Reference proteome</keyword>
<reference evidence="1" key="1">
    <citation type="submission" date="2022-11" db="EMBL/GenBank/DDBJ databases">
        <authorList>
            <person name="Petersen C."/>
        </authorList>
    </citation>
    <scope>NUCLEOTIDE SEQUENCE</scope>
    <source>
        <strain evidence="1">IBT 30761</strain>
    </source>
</reference>
<comment type="caution">
    <text evidence="1">The sequence shown here is derived from an EMBL/GenBank/DDBJ whole genome shotgun (WGS) entry which is preliminary data.</text>
</comment>
<gene>
    <name evidence="1" type="ORF">N7532_007013</name>
</gene>
<dbReference type="SUPFAM" id="SSF52949">
    <property type="entry name" value="Macro domain-like"/>
    <property type="match status" value="1"/>
</dbReference>
<dbReference type="Gene3D" id="3.40.220.10">
    <property type="entry name" value="Leucine Aminopeptidase, subunit E, domain 1"/>
    <property type="match status" value="1"/>
</dbReference>
<dbReference type="PANTHER" id="PTHR12521">
    <property type="entry name" value="PROTEIN C6ORF130"/>
    <property type="match status" value="1"/>
</dbReference>
<protein>
    <submittedName>
        <fullName evidence="1">ADP-ribose 1''-phosphate phosphatase</fullName>
    </submittedName>
</protein>
<accession>A0A9W9FHE3</accession>